<evidence type="ECO:0000313" key="2">
    <source>
        <dbReference type="EMBL" id="ADY55130.1"/>
    </source>
</evidence>
<dbReference type="eggNOG" id="ENOG50339E2">
    <property type="taxonomic scope" value="Bacteria"/>
</dbReference>
<proteinExistence type="predicted"/>
<reference evidence="3" key="2">
    <citation type="submission" date="2011-02" db="EMBL/GenBank/DDBJ databases">
        <title>The complete genome of Syntrophobotulus glycolicus DSM 8271.</title>
        <authorList>
            <person name="Lucas S."/>
            <person name="Copeland A."/>
            <person name="Lapidus A."/>
            <person name="Bruce D."/>
            <person name="Goodwin L."/>
            <person name="Pitluck S."/>
            <person name="Kyrpides N."/>
            <person name="Mavromatis K."/>
            <person name="Pagani I."/>
            <person name="Ivanova N."/>
            <person name="Mikhailova N."/>
            <person name="Chertkov O."/>
            <person name="Held B."/>
            <person name="Detter J.C."/>
            <person name="Tapia R."/>
            <person name="Han C."/>
            <person name="Land M."/>
            <person name="Hauser L."/>
            <person name="Markowitz V."/>
            <person name="Cheng J.-F."/>
            <person name="Hugenholtz P."/>
            <person name="Woyke T."/>
            <person name="Wu D."/>
            <person name="Spring S."/>
            <person name="Schroeder M."/>
            <person name="Brambilla E."/>
            <person name="Klenk H.-P."/>
            <person name="Eisen J.A."/>
        </authorList>
    </citation>
    <scope>NUCLEOTIDE SEQUENCE [LARGE SCALE GENOMIC DNA]</scope>
    <source>
        <strain evidence="3">DSM 8271 / FlGlyR</strain>
    </source>
</reference>
<dbReference type="RefSeq" id="WP_013624001.1">
    <property type="nucleotide sequence ID" value="NC_015172.1"/>
</dbReference>
<accession>F0T166</accession>
<organism evidence="2 3">
    <name type="scientific">Syntrophobotulus glycolicus (strain DSM 8271 / FlGlyR)</name>
    <dbReference type="NCBI Taxonomy" id="645991"/>
    <lineage>
        <taxon>Bacteria</taxon>
        <taxon>Bacillati</taxon>
        <taxon>Bacillota</taxon>
        <taxon>Clostridia</taxon>
        <taxon>Eubacteriales</taxon>
        <taxon>Desulfitobacteriaceae</taxon>
        <taxon>Syntrophobotulus</taxon>
    </lineage>
</organism>
<evidence type="ECO:0000313" key="3">
    <source>
        <dbReference type="Proteomes" id="UP000007488"/>
    </source>
</evidence>
<evidence type="ECO:0000256" key="1">
    <source>
        <dbReference type="SAM" id="MobiDB-lite"/>
    </source>
</evidence>
<dbReference type="STRING" id="645991.Sgly_0773"/>
<dbReference type="EMBL" id="CP002547">
    <property type="protein sequence ID" value="ADY55130.1"/>
    <property type="molecule type" value="Genomic_DNA"/>
</dbReference>
<sequence length="142" mass="15701">MYCTPEDIRSENELLRDTETFPDGTILPYIERSQTRIETKLSKRYRVPLAEPVPEIVKTIAVEMACGFVLIGETASRSIQEIINLGNSKIKRADTDLEELIEKGLIDSIPGIVMATAPGSDNRPQIGSTTPNKSPIEGALDW</sequence>
<dbReference type="AlphaFoldDB" id="F0T166"/>
<dbReference type="OrthoDB" id="1808495at2"/>
<dbReference type="InterPro" id="IPR009752">
    <property type="entry name" value="Phage_Mu_GpJ"/>
</dbReference>
<keyword evidence="3" id="KW-1185">Reference proteome</keyword>
<feature type="compositionally biased region" description="Polar residues" evidence="1">
    <location>
        <begin position="122"/>
        <end position="133"/>
    </location>
</feature>
<gene>
    <name evidence="2" type="ordered locus">Sgly_0773</name>
</gene>
<dbReference type="KEGG" id="sgy:Sgly_0773"/>
<dbReference type="HOGENOM" id="CLU_1814861_0_0_9"/>
<feature type="region of interest" description="Disordered" evidence="1">
    <location>
        <begin position="117"/>
        <end position="142"/>
    </location>
</feature>
<name>F0T166_SYNGF</name>
<dbReference type="Pfam" id="PF07030">
    <property type="entry name" value="Phage_Mu_Gp36"/>
    <property type="match status" value="1"/>
</dbReference>
<protein>
    <submittedName>
        <fullName evidence="2">Uncharacterized protein</fullName>
    </submittedName>
</protein>
<reference evidence="2 3" key="1">
    <citation type="journal article" date="2011" name="Stand. Genomic Sci.">
        <title>Complete genome sequence of Syntrophobotulus glycolicus type strain (FlGlyR).</title>
        <authorList>
            <person name="Han C."/>
            <person name="Mwirichia R."/>
            <person name="Chertkov O."/>
            <person name="Held B."/>
            <person name="Lapidus A."/>
            <person name="Nolan M."/>
            <person name="Lucas S."/>
            <person name="Hammon N."/>
            <person name="Deshpande S."/>
            <person name="Cheng J.F."/>
            <person name="Tapia R."/>
            <person name="Goodwin L."/>
            <person name="Pitluck S."/>
            <person name="Huntemann M."/>
            <person name="Liolios K."/>
            <person name="Ivanova N."/>
            <person name="Pagani I."/>
            <person name="Mavromatis K."/>
            <person name="Ovchinikova G."/>
            <person name="Pati A."/>
            <person name="Chen A."/>
            <person name="Palaniappan K."/>
            <person name="Land M."/>
            <person name="Hauser L."/>
            <person name="Brambilla E.M."/>
            <person name="Rohde M."/>
            <person name="Spring S."/>
            <person name="Sikorski J."/>
            <person name="Goker M."/>
            <person name="Woyke T."/>
            <person name="Bristow J."/>
            <person name="Eisen J.A."/>
            <person name="Markowitz V."/>
            <person name="Hugenholtz P."/>
            <person name="Kyrpides N.C."/>
            <person name="Klenk H.P."/>
            <person name="Detter J.C."/>
        </authorList>
    </citation>
    <scope>NUCLEOTIDE SEQUENCE [LARGE SCALE GENOMIC DNA]</scope>
    <source>
        <strain evidence="3">DSM 8271 / FlGlyR</strain>
    </source>
</reference>
<dbReference type="Proteomes" id="UP000007488">
    <property type="component" value="Chromosome"/>
</dbReference>